<protein>
    <recommendedName>
        <fullName evidence="3">Plasmid stabilization system protein</fullName>
    </recommendedName>
</protein>
<dbReference type="STRING" id="1450648.CLORY_27160"/>
<dbReference type="InterPro" id="IPR035093">
    <property type="entry name" value="RelE/ParE_toxin_dom_sf"/>
</dbReference>
<evidence type="ECO:0000313" key="1">
    <source>
        <dbReference type="EMBL" id="OPJ60665.1"/>
    </source>
</evidence>
<sequence length="111" mass="13446">MAPKKYKLSYLPLFYEDLLEAVNHIRLKLKNEQAAEELLNLAELAIRERLVAPEAFETFQSMKERKYPYYRIYVKNYIIFYVVIPNESDSNFATMEVRRFIYNRRNVKKLL</sequence>
<dbReference type="OrthoDB" id="362857at2"/>
<proteinExistence type="predicted"/>
<keyword evidence="2" id="KW-1185">Reference proteome</keyword>
<name>A0A1V4ILN5_9CLOT</name>
<dbReference type="EMBL" id="MZGV01000029">
    <property type="protein sequence ID" value="OPJ60665.1"/>
    <property type="molecule type" value="Genomic_DNA"/>
</dbReference>
<organism evidence="1 2">
    <name type="scientific">Clostridium oryzae</name>
    <dbReference type="NCBI Taxonomy" id="1450648"/>
    <lineage>
        <taxon>Bacteria</taxon>
        <taxon>Bacillati</taxon>
        <taxon>Bacillota</taxon>
        <taxon>Clostridia</taxon>
        <taxon>Eubacteriales</taxon>
        <taxon>Clostridiaceae</taxon>
        <taxon>Clostridium</taxon>
    </lineage>
</organism>
<gene>
    <name evidence="1" type="ORF">CLORY_27160</name>
</gene>
<dbReference type="Proteomes" id="UP000190080">
    <property type="component" value="Unassembled WGS sequence"/>
</dbReference>
<reference evidence="1 2" key="1">
    <citation type="submission" date="2017-03" db="EMBL/GenBank/DDBJ databases">
        <title>Genome sequence of Clostridium oryzae DSM 28571.</title>
        <authorList>
            <person name="Poehlein A."/>
            <person name="Daniel R."/>
        </authorList>
    </citation>
    <scope>NUCLEOTIDE SEQUENCE [LARGE SCALE GENOMIC DNA]</scope>
    <source>
        <strain evidence="1 2">DSM 28571</strain>
    </source>
</reference>
<dbReference type="AlphaFoldDB" id="A0A1V4ILN5"/>
<evidence type="ECO:0008006" key="3">
    <source>
        <dbReference type="Google" id="ProtNLM"/>
    </source>
</evidence>
<comment type="caution">
    <text evidence="1">The sequence shown here is derived from an EMBL/GenBank/DDBJ whole genome shotgun (WGS) entry which is preliminary data.</text>
</comment>
<accession>A0A1V4ILN5</accession>
<dbReference type="RefSeq" id="WP_079425339.1">
    <property type="nucleotide sequence ID" value="NZ_MZGV01000029.1"/>
</dbReference>
<evidence type="ECO:0000313" key="2">
    <source>
        <dbReference type="Proteomes" id="UP000190080"/>
    </source>
</evidence>
<dbReference type="Gene3D" id="3.30.2310.20">
    <property type="entry name" value="RelE-like"/>
    <property type="match status" value="1"/>
</dbReference>